<dbReference type="InterPro" id="IPR006501">
    <property type="entry name" value="Pectinesterase_inhib_dom"/>
</dbReference>
<evidence type="ECO:0000313" key="3">
    <source>
        <dbReference type="EMBL" id="KAA8529607.1"/>
    </source>
</evidence>
<proteinExistence type="predicted"/>
<reference evidence="3 4" key="1">
    <citation type="submission" date="2019-09" db="EMBL/GenBank/DDBJ databases">
        <title>A chromosome-level genome assembly of the Chinese tupelo Nyssa sinensis.</title>
        <authorList>
            <person name="Yang X."/>
            <person name="Kang M."/>
            <person name="Yang Y."/>
            <person name="Xiong H."/>
            <person name="Wang M."/>
            <person name="Zhang Z."/>
            <person name="Wang Z."/>
            <person name="Wu H."/>
            <person name="Ma T."/>
            <person name="Liu J."/>
            <person name="Xi Z."/>
        </authorList>
    </citation>
    <scope>NUCLEOTIDE SEQUENCE [LARGE SCALE GENOMIC DNA]</scope>
    <source>
        <strain evidence="3">J267</strain>
        <tissue evidence="3">Leaf</tissue>
    </source>
</reference>
<organism evidence="3 4">
    <name type="scientific">Nyssa sinensis</name>
    <dbReference type="NCBI Taxonomy" id="561372"/>
    <lineage>
        <taxon>Eukaryota</taxon>
        <taxon>Viridiplantae</taxon>
        <taxon>Streptophyta</taxon>
        <taxon>Embryophyta</taxon>
        <taxon>Tracheophyta</taxon>
        <taxon>Spermatophyta</taxon>
        <taxon>Magnoliopsida</taxon>
        <taxon>eudicotyledons</taxon>
        <taxon>Gunneridae</taxon>
        <taxon>Pentapetalae</taxon>
        <taxon>asterids</taxon>
        <taxon>Cornales</taxon>
        <taxon>Nyssaceae</taxon>
        <taxon>Nyssa</taxon>
    </lineage>
</organism>
<protein>
    <recommendedName>
        <fullName evidence="2">Pectinesterase inhibitor domain-containing protein</fullName>
    </recommendedName>
</protein>
<evidence type="ECO:0000259" key="2">
    <source>
        <dbReference type="Pfam" id="PF04043"/>
    </source>
</evidence>
<dbReference type="Gene3D" id="1.20.140.40">
    <property type="entry name" value="Invertase/pectin methylesterase inhibitor family protein"/>
    <property type="match status" value="1"/>
</dbReference>
<gene>
    <name evidence="3" type="ORF">F0562_034293</name>
</gene>
<evidence type="ECO:0000313" key="4">
    <source>
        <dbReference type="Proteomes" id="UP000325577"/>
    </source>
</evidence>
<keyword evidence="4" id="KW-1185">Reference proteome</keyword>
<keyword evidence="1" id="KW-0732">Signal</keyword>
<dbReference type="Pfam" id="PF04043">
    <property type="entry name" value="PMEI"/>
    <property type="match status" value="1"/>
</dbReference>
<dbReference type="Proteomes" id="UP000325577">
    <property type="component" value="Linkage Group LG20"/>
</dbReference>
<feature type="chain" id="PRO_5023848306" description="Pectinesterase inhibitor domain-containing protein" evidence="1">
    <location>
        <begin position="26"/>
        <end position="195"/>
    </location>
</feature>
<dbReference type="SUPFAM" id="SSF101148">
    <property type="entry name" value="Plant invertase/pectin methylesterase inhibitor"/>
    <property type="match status" value="1"/>
</dbReference>
<evidence type="ECO:0000256" key="1">
    <source>
        <dbReference type="SAM" id="SignalP"/>
    </source>
</evidence>
<name>A0A5J5AJE5_9ASTE</name>
<dbReference type="OrthoDB" id="770764at2759"/>
<accession>A0A5J5AJE5</accession>
<sequence length="195" mass="21295">MGFRNNHSFSLFFLVTVTLFCAGNARVIPGGNGSPFCSTADDKAVCNVMVKGATSVDKATANAIGSTLDVAKHVVSKLNTLNSAVADLSPVTRDAIITTCKSNFEDIVDELTGALQDLKVKDKDSLLVKLSASTVSDCVDSFEQFDFTLRATSASSPQFLLFSLSLQFDYIFLFIYTFESRFYSVIEEYEQLDRA</sequence>
<dbReference type="EMBL" id="CM018044">
    <property type="protein sequence ID" value="KAA8529607.1"/>
    <property type="molecule type" value="Genomic_DNA"/>
</dbReference>
<feature type="domain" description="Pectinesterase inhibitor" evidence="2">
    <location>
        <begin position="36"/>
        <end position="149"/>
    </location>
</feature>
<dbReference type="AlphaFoldDB" id="A0A5J5AJE5"/>
<feature type="signal peptide" evidence="1">
    <location>
        <begin position="1"/>
        <end position="25"/>
    </location>
</feature>
<dbReference type="InterPro" id="IPR035513">
    <property type="entry name" value="Invertase/methylesterase_inhib"/>
</dbReference>
<dbReference type="GO" id="GO:0004857">
    <property type="term" value="F:enzyme inhibitor activity"/>
    <property type="evidence" value="ECO:0007669"/>
    <property type="project" value="InterPro"/>
</dbReference>